<evidence type="ECO:0000256" key="1">
    <source>
        <dbReference type="ARBA" id="ARBA00005051"/>
    </source>
</evidence>
<sequence length="162" mass="18600">MTLLVLSLGSNLEPRVNIPRAVKFLRQKFGKLSLSRVYESEAIGFKGDNFLNLVASVECYVSLGMVQSYLKLLEDRMGRDRDMPRFSDRTIDIDILLYGDSTGEESGLSLPRPEILSSAFVLCPLAELHPNLNYFPRDLTFKELWEKFDKNEQKLWAIDLCF</sequence>
<evidence type="ECO:0000256" key="3">
    <source>
        <dbReference type="ARBA" id="ARBA00022679"/>
    </source>
</evidence>
<proteinExistence type="predicted"/>
<name>E0XPJ1_9BACT</name>
<keyword evidence="5 9" id="KW-0418">Kinase</keyword>
<dbReference type="GO" id="GO:0046654">
    <property type="term" value="P:tetrahydrofolate biosynthetic process"/>
    <property type="evidence" value="ECO:0007669"/>
    <property type="project" value="UniProtKB-UniPathway"/>
</dbReference>
<dbReference type="GO" id="GO:0046656">
    <property type="term" value="P:folic acid biosynthetic process"/>
    <property type="evidence" value="ECO:0007669"/>
    <property type="project" value="UniProtKB-KW"/>
</dbReference>
<dbReference type="AlphaFoldDB" id="E0XPJ1"/>
<keyword evidence="3" id="KW-0808">Transferase</keyword>
<dbReference type="PANTHER" id="PTHR43071">
    <property type="entry name" value="2-AMINO-4-HYDROXY-6-HYDROXYMETHYLDIHYDROPTERIDINE PYROPHOSPHOKINASE"/>
    <property type="match status" value="1"/>
</dbReference>
<evidence type="ECO:0000256" key="5">
    <source>
        <dbReference type="ARBA" id="ARBA00022777"/>
    </source>
</evidence>
<protein>
    <recommendedName>
        <fullName evidence="2">2-amino-4-hydroxy-6-hydroxymethyldihydropteridine diphosphokinase</fullName>
        <ecNumber evidence="2">2.7.6.3</ecNumber>
    </recommendedName>
</protein>
<dbReference type="NCBIfam" id="TIGR01498">
    <property type="entry name" value="folK"/>
    <property type="match status" value="1"/>
</dbReference>
<evidence type="ECO:0000313" key="9">
    <source>
        <dbReference type="EMBL" id="ADI16332.1"/>
    </source>
</evidence>
<evidence type="ECO:0000256" key="6">
    <source>
        <dbReference type="ARBA" id="ARBA00022840"/>
    </source>
</evidence>
<dbReference type="GO" id="GO:0003848">
    <property type="term" value="F:2-amino-4-hydroxy-6-hydroxymethyldihydropteridine diphosphokinase activity"/>
    <property type="evidence" value="ECO:0007669"/>
    <property type="project" value="UniProtKB-EC"/>
</dbReference>
<accession>E0XPJ1</accession>
<dbReference type="CDD" id="cd00483">
    <property type="entry name" value="HPPK"/>
    <property type="match status" value="1"/>
</dbReference>
<dbReference type="Gene3D" id="3.30.70.560">
    <property type="entry name" value="7,8-Dihydro-6-hydroxymethylpterin-pyrophosphokinase HPPK"/>
    <property type="match status" value="1"/>
</dbReference>
<dbReference type="UniPathway" id="UPA00077">
    <property type="reaction ID" value="UER00155"/>
</dbReference>
<dbReference type="GO" id="GO:0016301">
    <property type="term" value="F:kinase activity"/>
    <property type="evidence" value="ECO:0007669"/>
    <property type="project" value="UniProtKB-KW"/>
</dbReference>
<keyword evidence="6" id="KW-0067">ATP-binding</keyword>
<comment type="pathway">
    <text evidence="1">Cofactor biosynthesis; tetrahydrofolate biosynthesis; 2-amino-4-hydroxy-6-hydroxymethyl-7,8-dihydropteridine diphosphate from 7,8-dihydroneopterin triphosphate: step 4/4.</text>
</comment>
<evidence type="ECO:0000256" key="4">
    <source>
        <dbReference type="ARBA" id="ARBA00022741"/>
    </source>
</evidence>
<dbReference type="SUPFAM" id="SSF55083">
    <property type="entry name" value="6-hydroxymethyl-7,8-dihydropterin pyrophosphokinase, HPPK"/>
    <property type="match status" value="1"/>
</dbReference>
<dbReference type="EMBL" id="GU474835">
    <property type="protein sequence ID" value="ADI16332.1"/>
    <property type="molecule type" value="Genomic_DNA"/>
</dbReference>
<evidence type="ECO:0000256" key="7">
    <source>
        <dbReference type="ARBA" id="ARBA00022909"/>
    </source>
</evidence>
<keyword evidence="7" id="KW-0289">Folate biosynthesis</keyword>
<feature type="domain" description="7,8-dihydro-6-hydroxymethylpterin-pyrophosphokinase" evidence="8">
    <location>
        <begin position="5"/>
        <end position="130"/>
    </location>
</feature>
<dbReference type="PANTHER" id="PTHR43071:SF2">
    <property type="entry name" value="2-AMINO-4-HYDROXY-6-HYDROXYMETHYLDIHYDROPTERIDINE PYROPHOSPHOKINASE"/>
    <property type="match status" value="1"/>
</dbReference>
<organism evidence="9">
    <name type="scientific">uncultured bacterium HF130_01F24</name>
    <dbReference type="NCBI Taxonomy" id="710814"/>
    <lineage>
        <taxon>Bacteria</taxon>
        <taxon>environmental samples</taxon>
    </lineage>
</organism>
<reference evidence="9" key="1">
    <citation type="journal article" date="2011" name="Environ. Microbiol.">
        <title>Time-series analyses of Monterey Bay coastal microbial picoplankton using a 'genome proxy' microarray.</title>
        <authorList>
            <person name="Rich V.I."/>
            <person name="Pham V.D."/>
            <person name="Eppley J."/>
            <person name="Shi Y."/>
            <person name="DeLong E.F."/>
        </authorList>
    </citation>
    <scope>NUCLEOTIDE SEQUENCE</scope>
</reference>
<keyword evidence="4" id="KW-0547">Nucleotide-binding</keyword>
<dbReference type="Pfam" id="PF01288">
    <property type="entry name" value="HPPK"/>
    <property type="match status" value="1"/>
</dbReference>
<dbReference type="GO" id="GO:0005524">
    <property type="term" value="F:ATP binding"/>
    <property type="evidence" value="ECO:0007669"/>
    <property type="project" value="UniProtKB-KW"/>
</dbReference>
<dbReference type="InterPro" id="IPR000550">
    <property type="entry name" value="Hppk"/>
</dbReference>
<dbReference type="InterPro" id="IPR035907">
    <property type="entry name" value="Hppk_sf"/>
</dbReference>
<evidence type="ECO:0000256" key="2">
    <source>
        <dbReference type="ARBA" id="ARBA00013253"/>
    </source>
</evidence>
<dbReference type="EC" id="2.7.6.3" evidence="2"/>
<evidence type="ECO:0000259" key="8">
    <source>
        <dbReference type="Pfam" id="PF01288"/>
    </source>
</evidence>